<dbReference type="RefSeq" id="WP_063479040.1">
    <property type="nucleotide sequence ID" value="NZ_CP147845.1"/>
</dbReference>
<sequence>MNLNPNAVNYAHQTGHDSGETRQLLQSLLWNRHDLPSLEHSRLYQHQEGFTLTGTVVTSLDTQPLHCSYEVETTSGWKTREVRIHLSNGTEEQSLHLKQDEDNRWWSSGTELTSFAGMNDIDLGITPSTNTLPIRRLQLKPGESASMIAVWIQFPSLTVSPLPQRYTRTGERSYRYESNNGAYQADLEVDEHGFVTKYADVWSRTR</sequence>
<organism evidence="1 2">
    <name type="scientific">Paenibacillus glucanolyticus</name>
    <dbReference type="NCBI Taxonomy" id="59843"/>
    <lineage>
        <taxon>Bacteria</taxon>
        <taxon>Bacillati</taxon>
        <taxon>Bacillota</taxon>
        <taxon>Bacilli</taxon>
        <taxon>Bacillales</taxon>
        <taxon>Paenibacillaceae</taxon>
        <taxon>Paenibacillus</taxon>
    </lineage>
</organism>
<evidence type="ECO:0000313" key="1">
    <source>
        <dbReference type="EMBL" id="KZS47869.1"/>
    </source>
</evidence>
<dbReference type="Proteomes" id="UP000076796">
    <property type="component" value="Unassembled WGS sequence"/>
</dbReference>
<dbReference type="AlphaFoldDB" id="A0A163L7E8"/>
<proteinExistence type="predicted"/>
<protein>
    <recommendedName>
        <fullName evidence="3">Glycolipid-binding domain-containing protein</fullName>
    </recommendedName>
</protein>
<dbReference type="STRING" id="59843.A3958_18465"/>
<dbReference type="Pfam" id="PF06475">
    <property type="entry name" value="Glycolipid_bind"/>
    <property type="match status" value="1"/>
</dbReference>
<dbReference type="EMBL" id="LWMH01000001">
    <property type="protein sequence ID" value="KZS47869.1"/>
    <property type="molecule type" value="Genomic_DNA"/>
</dbReference>
<comment type="caution">
    <text evidence="1">The sequence shown here is derived from an EMBL/GenBank/DDBJ whole genome shotgun (WGS) entry which is preliminary data.</text>
</comment>
<dbReference type="InterPro" id="IPR009467">
    <property type="entry name" value="Glycolipid-bd_prot_put"/>
</dbReference>
<evidence type="ECO:0008006" key="3">
    <source>
        <dbReference type="Google" id="ProtNLM"/>
    </source>
</evidence>
<evidence type="ECO:0000313" key="2">
    <source>
        <dbReference type="Proteomes" id="UP000076796"/>
    </source>
</evidence>
<keyword evidence="2" id="KW-1185">Reference proteome</keyword>
<dbReference type="GeneID" id="97556645"/>
<name>A0A163L7E8_9BACL</name>
<dbReference type="OrthoDB" id="9814791at2"/>
<reference evidence="1" key="1">
    <citation type="journal article" date="2016" name="Genome Announc.">
        <title>Draft genomes of two strains of Paenibacillus glucanolyticus with capability to degrade lignocellulose.</title>
        <authorList>
            <person name="Mathews S.L."/>
            <person name="Pawlak J."/>
            <person name="Grunden A.M."/>
        </authorList>
    </citation>
    <scope>NUCLEOTIDE SEQUENCE [LARGE SCALE GENOMIC DNA]</scope>
    <source>
        <strain evidence="1">SLM1</strain>
    </source>
</reference>
<accession>A0A163L7E8</accession>
<dbReference type="SUPFAM" id="SSF159275">
    <property type="entry name" value="PA1994-like"/>
    <property type="match status" value="1"/>
</dbReference>
<gene>
    <name evidence="1" type="ORF">AWU65_19070</name>
</gene>